<name>A0A445N323_9BACT</name>
<feature type="region of interest" description="Disordered" evidence="1">
    <location>
        <begin position="43"/>
        <end position="85"/>
    </location>
</feature>
<evidence type="ECO:0000256" key="1">
    <source>
        <dbReference type="SAM" id="MobiDB-lite"/>
    </source>
</evidence>
<evidence type="ECO:0000313" key="2">
    <source>
        <dbReference type="EMBL" id="SPD76105.1"/>
    </source>
</evidence>
<protein>
    <submittedName>
        <fullName evidence="2">Uncharacterized protein</fullName>
    </submittedName>
</protein>
<accession>A0A445N323</accession>
<gene>
    <name evidence="2" type="ORF">PITCH_A830013</name>
</gene>
<sequence>MPLSLPISKMESVNVNILLNNLSLRDNGGRRSGIDLRQFSYTGHIPERRSGQERRNGLDRRNGVNRRIVEDRRSGSDAEKRYGEGGKVIEMRHFNRRSGKDRRAAFAAGFA</sequence>
<reference evidence="2" key="1">
    <citation type="submission" date="2018-01" db="EMBL/GenBank/DDBJ databases">
        <authorList>
            <person name="Regsiter A."/>
            <person name="William W."/>
        </authorList>
    </citation>
    <scope>NUCLEOTIDE SEQUENCE</scope>
    <source>
        <strain evidence="2">TRIP AH-1</strain>
    </source>
</reference>
<organism evidence="2">
    <name type="scientific">uncultured Desulfobacterium sp</name>
    <dbReference type="NCBI Taxonomy" id="201089"/>
    <lineage>
        <taxon>Bacteria</taxon>
        <taxon>Pseudomonadati</taxon>
        <taxon>Thermodesulfobacteriota</taxon>
        <taxon>Desulfobacteria</taxon>
        <taxon>Desulfobacterales</taxon>
        <taxon>Desulfobacteriaceae</taxon>
        <taxon>Desulfobacterium</taxon>
        <taxon>environmental samples</taxon>
    </lineage>
</organism>
<dbReference type="EMBL" id="OJIN01000229">
    <property type="protein sequence ID" value="SPD76105.1"/>
    <property type="molecule type" value="Genomic_DNA"/>
</dbReference>
<dbReference type="AlphaFoldDB" id="A0A445N323"/>
<feature type="compositionally biased region" description="Basic and acidic residues" evidence="1">
    <location>
        <begin position="45"/>
        <end position="85"/>
    </location>
</feature>
<proteinExistence type="predicted"/>